<dbReference type="SUPFAM" id="SSF48576">
    <property type="entry name" value="Terpenoid synthases"/>
    <property type="match status" value="1"/>
</dbReference>
<evidence type="ECO:0000313" key="4">
    <source>
        <dbReference type="Proteomes" id="UP000515146"/>
    </source>
</evidence>
<reference evidence="5" key="1">
    <citation type="submission" date="2025-08" db="UniProtKB">
        <authorList>
            <consortium name="RefSeq"/>
        </authorList>
    </citation>
    <scope>IDENTIFICATION</scope>
    <source>
        <strain evidence="5">Airmid</strain>
    </source>
</reference>
<keyword evidence="1" id="KW-0479">Metal-binding</keyword>
<dbReference type="GO" id="GO:0046872">
    <property type="term" value="F:metal ion binding"/>
    <property type="evidence" value="ECO:0007669"/>
    <property type="project" value="UniProtKB-KW"/>
</dbReference>
<sequence>MNKPKNSIDDENKLLEPYHYIMQCSGKKIRTKLIQAFNHWLQIPDDKLKIINSIIEMLHNSSLLIDDIEDNATLRRGIPVAHNIFGVASTINSANYVYFLSADKLIKEFPQDKMPQAITIFTEQLLELHRGQGMDIYWRDSFTCPTEEQYIAMIERKTGALFSLGVKLMQLFSADQRDFGYLITLLGKYFQIRDDYANLKSATYEENKSYCEDLTEGKFSFPIIHGILSNPNDKTLISEYPFIIGKAYFLTILHFIDILRKRTTNVELKKFAVAKLETFGSFEYTMATMKNLSEKAREEVNRLGSNEYLHQLLDYLETI</sequence>
<gene>
    <name evidence="5" type="primary">LOC113790825</name>
</gene>
<evidence type="ECO:0000313" key="5">
    <source>
        <dbReference type="RefSeq" id="XP_027196331.1"/>
    </source>
</evidence>
<dbReference type="KEGG" id="dpte:113790825"/>
<name>A0A6P6XU17_DERPT</name>
<dbReference type="InterPro" id="IPR033749">
    <property type="entry name" value="Polyprenyl_synt_CS"/>
</dbReference>
<dbReference type="GO" id="GO:0004659">
    <property type="term" value="F:prenyltransferase activity"/>
    <property type="evidence" value="ECO:0007669"/>
    <property type="project" value="InterPro"/>
</dbReference>
<dbReference type="AlphaFoldDB" id="A0A6P6XU17"/>
<organism evidence="4 5">
    <name type="scientific">Dermatophagoides pteronyssinus</name>
    <name type="common">European house dust mite</name>
    <dbReference type="NCBI Taxonomy" id="6956"/>
    <lineage>
        <taxon>Eukaryota</taxon>
        <taxon>Metazoa</taxon>
        <taxon>Ecdysozoa</taxon>
        <taxon>Arthropoda</taxon>
        <taxon>Chelicerata</taxon>
        <taxon>Arachnida</taxon>
        <taxon>Acari</taxon>
        <taxon>Acariformes</taxon>
        <taxon>Sarcoptiformes</taxon>
        <taxon>Astigmata</taxon>
        <taxon>Psoroptidia</taxon>
        <taxon>Analgoidea</taxon>
        <taxon>Pyroglyphidae</taxon>
        <taxon>Dermatophagoidinae</taxon>
        <taxon>Dermatophagoides</taxon>
    </lineage>
</organism>
<dbReference type="InterPro" id="IPR008949">
    <property type="entry name" value="Isoprenoid_synthase_dom_sf"/>
</dbReference>
<dbReference type="CTD" id="38816"/>
<dbReference type="Proteomes" id="UP000515146">
    <property type="component" value="Unplaced"/>
</dbReference>
<dbReference type="GO" id="GO:0008299">
    <property type="term" value="P:isoprenoid biosynthetic process"/>
    <property type="evidence" value="ECO:0007669"/>
    <property type="project" value="InterPro"/>
</dbReference>
<evidence type="ECO:0000256" key="3">
    <source>
        <dbReference type="RuleBase" id="RU004466"/>
    </source>
</evidence>
<dbReference type="OrthoDB" id="6921389at2759"/>
<dbReference type="PANTHER" id="PTHR12001">
    <property type="entry name" value="GERANYLGERANYL PYROPHOSPHATE SYNTHASE"/>
    <property type="match status" value="1"/>
</dbReference>
<dbReference type="PROSITE" id="PS00444">
    <property type="entry name" value="POLYPRENYL_SYNTHASE_2"/>
    <property type="match status" value="1"/>
</dbReference>
<evidence type="ECO:0000256" key="2">
    <source>
        <dbReference type="ARBA" id="ARBA00022842"/>
    </source>
</evidence>
<dbReference type="PANTHER" id="PTHR12001:SF44">
    <property type="entry name" value="GERANYLGERANYL PYROPHOSPHATE SYNTHASE"/>
    <property type="match status" value="1"/>
</dbReference>
<dbReference type="OMA" id="FYSKAFF"/>
<dbReference type="InParanoid" id="A0A6P6XU17"/>
<dbReference type="InterPro" id="IPR000092">
    <property type="entry name" value="Polyprenyl_synt"/>
</dbReference>
<comment type="similarity">
    <text evidence="3">Belongs to the FPP/GGPP synthase family.</text>
</comment>
<evidence type="ECO:0000256" key="1">
    <source>
        <dbReference type="ARBA" id="ARBA00022723"/>
    </source>
</evidence>
<keyword evidence="3" id="KW-0808">Transferase</keyword>
<keyword evidence="2" id="KW-0460">Magnesium</keyword>
<dbReference type="FunCoup" id="A0A6P6XU17">
    <property type="interactions" value="1424"/>
</dbReference>
<dbReference type="PROSITE" id="PS00723">
    <property type="entry name" value="POLYPRENYL_SYNTHASE_1"/>
    <property type="match status" value="1"/>
</dbReference>
<dbReference type="SFLD" id="SFLDS00005">
    <property type="entry name" value="Isoprenoid_Synthase_Type_I"/>
    <property type="match status" value="1"/>
</dbReference>
<proteinExistence type="inferred from homology"/>
<accession>A0A6P6XU17</accession>
<dbReference type="CDD" id="cd00685">
    <property type="entry name" value="Trans_IPPS_HT"/>
    <property type="match status" value="1"/>
</dbReference>
<dbReference type="GO" id="GO:0042811">
    <property type="term" value="P:pheromone biosynthetic process"/>
    <property type="evidence" value="ECO:0007669"/>
    <property type="project" value="UniProtKB-ARBA"/>
</dbReference>
<dbReference type="Pfam" id="PF00348">
    <property type="entry name" value="polyprenyl_synt"/>
    <property type="match status" value="1"/>
</dbReference>
<keyword evidence="4" id="KW-1185">Reference proteome</keyword>
<protein>
    <submittedName>
        <fullName evidence="5">Geranylgeranyl pyrophosphate synthase-like isoform X1</fullName>
    </submittedName>
</protein>
<dbReference type="SFLD" id="SFLDG01017">
    <property type="entry name" value="Polyprenyl_Transferase_Like"/>
    <property type="match status" value="1"/>
</dbReference>
<dbReference type="RefSeq" id="XP_027196331.1">
    <property type="nucleotide sequence ID" value="XM_027340530.1"/>
</dbReference>
<dbReference type="Gene3D" id="1.10.600.10">
    <property type="entry name" value="Farnesyl Diphosphate Synthase"/>
    <property type="match status" value="1"/>
</dbReference>